<accession>A0A811KEB2</accession>
<reference evidence="2" key="1">
    <citation type="submission" date="2020-09" db="EMBL/GenBank/DDBJ databases">
        <authorList>
            <person name="Kikuchi T."/>
        </authorList>
    </citation>
    <scope>NUCLEOTIDE SEQUENCE</scope>
    <source>
        <strain evidence="2">SH1</strain>
    </source>
</reference>
<protein>
    <submittedName>
        <fullName evidence="2">Uncharacterized protein</fullName>
    </submittedName>
</protein>
<gene>
    <name evidence="2" type="ORF">BOKJ2_LOCUS5457</name>
</gene>
<evidence type="ECO:0000256" key="1">
    <source>
        <dbReference type="SAM" id="MobiDB-lite"/>
    </source>
</evidence>
<organism evidence="2 3">
    <name type="scientific">Bursaphelenchus okinawaensis</name>
    <dbReference type="NCBI Taxonomy" id="465554"/>
    <lineage>
        <taxon>Eukaryota</taxon>
        <taxon>Metazoa</taxon>
        <taxon>Ecdysozoa</taxon>
        <taxon>Nematoda</taxon>
        <taxon>Chromadorea</taxon>
        <taxon>Rhabditida</taxon>
        <taxon>Tylenchina</taxon>
        <taxon>Tylenchomorpha</taxon>
        <taxon>Aphelenchoidea</taxon>
        <taxon>Aphelenchoididae</taxon>
        <taxon>Bursaphelenchus</taxon>
    </lineage>
</organism>
<evidence type="ECO:0000313" key="2">
    <source>
        <dbReference type="EMBL" id="CAD5214167.1"/>
    </source>
</evidence>
<proteinExistence type="predicted"/>
<feature type="region of interest" description="Disordered" evidence="1">
    <location>
        <begin position="22"/>
        <end position="74"/>
    </location>
</feature>
<dbReference type="AlphaFoldDB" id="A0A811KEB2"/>
<name>A0A811KEB2_9BILA</name>
<feature type="compositionally biased region" description="Basic residues" evidence="1">
    <location>
        <begin position="64"/>
        <end position="74"/>
    </location>
</feature>
<dbReference type="EMBL" id="CAJFDH010000003">
    <property type="protein sequence ID" value="CAD5214167.1"/>
    <property type="molecule type" value="Genomic_DNA"/>
</dbReference>
<dbReference type="Proteomes" id="UP000783686">
    <property type="component" value="Unassembled WGS sequence"/>
</dbReference>
<comment type="caution">
    <text evidence="2">The sequence shown here is derived from an EMBL/GenBank/DDBJ whole genome shotgun (WGS) entry which is preliminary data.</text>
</comment>
<dbReference type="EMBL" id="CAJFCW020000003">
    <property type="protein sequence ID" value="CAG9102217.1"/>
    <property type="molecule type" value="Genomic_DNA"/>
</dbReference>
<dbReference type="Proteomes" id="UP000614601">
    <property type="component" value="Unassembled WGS sequence"/>
</dbReference>
<keyword evidence="3" id="KW-1185">Reference proteome</keyword>
<evidence type="ECO:0000313" key="3">
    <source>
        <dbReference type="Proteomes" id="UP000614601"/>
    </source>
</evidence>
<sequence>MISRFRPETALYKEYFALVGKADARAKRKTQKGGTPKGGAKSPMSRRRSSEKPKSTGLAQKGGPKIKRSSSPHA</sequence>